<evidence type="ECO:0000256" key="1">
    <source>
        <dbReference type="ARBA" id="ARBA00023002"/>
    </source>
</evidence>
<evidence type="ECO:0000313" key="4">
    <source>
        <dbReference type="EMBL" id="MBB5742341.1"/>
    </source>
</evidence>
<evidence type="ECO:0000256" key="2">
    <source>
        <dbReference type="SAM" id="MobiDB-lite"/>
    </source>
</evidence>
<dbReference type="GO" id="GO:0070967">
    <property type="term" value="F:coenzyme F420 binding"/>
    <property type="evidence" value="ECO:0007669"/>
    <property type="project" value="TreeGrafter"/>
</dbReference>
<dbReference type="GO" id="GO:0016627">
    <property type="term" value="F:oxidoreductase activity, acting on the CH-CH group of donors"/>
    <property type="evidence" value="ECO:0007669"/>
    <property type="project" value="TreeGrafter"/>
</dbReference>
<feature type="domain" description="Pyridoxamine 5'-phosphate oxidase N-terminal" evidence="3">
    <location>
        <begin position="12"/>
        <end position="128"/>
    </location>
</feature>
<dbReference type="NCBIfam" id="TIGR03618">
    <property type="entry name" value="Rv1155_F420"/>
    <property type="match status" value="1"/>
</dbReference>
<dbReference type="InterPro" id="IPR019920">
    <property type="entry name" value="F420-binding_dom_put"/>
</dbReference>
<dbReference type="RefSeq" id="WP_184281743.1">
    <property type="nucleotide sequence ID" value="NZ_BAAAPG010000001.1"/>
</dbReference>
<reference evidence="4 5" key="1">
    <citation type="submission" date="2020-08" db="EMBL/GenBank/DDBJ databases">
        <title>Sequencing the genomes of 1000 actinobacteria strains.</title>
        <authorList>
            <person name="Klenk H.-P."/>
        </authorList>
    </citation>
    <scope>NUCLEOTIDE SEQUENCE [LARGE SCALE GENOMIC DNA]</scope>
    <source>
        <strain evidence="4 5">DSM 24823</strain>
    </source>
</reference>
<dbReference type="PANTHER" id="PTHR35176:SF6">
    <property type="entry name" value="HEME OXYGENASE HI_0854-RELATED"/>
    <property type="match status" value="1"/>
</dbReference>
<proteinExistence type="predicted"/>
<sequence>MTAAQIPLHLIDLLERPVCGVLATVSPGSTAQASPMWFELIGDTICFTHTNKRAKYRNLQHNPSMALAVYDPENPYRYVEVRGRLLESTPDPTGGFYQRLSRRYGTPNPPAPADAEDRVVLVMPIEKVIGG</sequence>
<evidence type="ECO:0000313" key="5">
    <source>
        <dbReference type="Proteomes" id="UP000517712"/>
    </source>
</evidence>
<dbReference type="Gene3D" id="2.30.110.10">
    <property type="entry name" value="Electron Transport, Fmn-binding Protein, Chain A"/>
    <property type="match status" value="1"/>
</dbReference>
<keyword evidence="5" id="KW-1185">Reference proteome</keyword>
<dbReference type="AlphaFoldDB" id="A0A7W9CBD4"/>
<evidence type="ECO:0000259" key="3">
    <source>
        <dbReference type="Pfam" id="PF01243"/>
    </source>
</evidence>
<dbReference type="GO" id="GO:0005829">
    <property type="term" value="C:cytosol"/>
    <property type="evidence" value="ECO:0007669"/>
    <property type="project" value="TreeGrafter"/>
</dbReference>
<name>A0A7W9CBD4_9MICO</name>
<gene>
    <name evidence="4" type="ORF">HD600_000838</name>
</gene>
<dbReference type="Pfam" id="PF01243">
    <property type="entry name" value="PNPOx_N"/>
    <property type="match status" value="1"/>
</dbReference>
<organism evidence="4 5">
    <name type="scientific">Microbacterium ginsengiterrae</name>
    <dbReference type="NCBI Taxonomy" id="546115"/>
    <lineage>
        <taxon>Bacteria</taxon>
        <taxon>Bacillati</taxon>
        <taxon>Actinomycetota</taxon>
        <taxon>Actinomycetes</taxon>
        <taxon>Micrococcales</taxon>
        <taxon>Microbacteriaceae</taxon>
        <taxon>Microbacterium</taxon>
    </lineage>
</organism>
<comment type="caution">
    <text evidence="4">The sequence shown here is derived from an EMBL/GenBank/DDBJ whole genome shotgun (WGS) entry which is preliminary data.</text>
</comment>
<dbReference type="InterPro" id="IPR012349">
    <property type="entry name" value="Split_barrel_FMN-bd"/>
</dbReference>
<protein>
    <submittedName>
        <fullName evidence="4">PPOX class probable F420-dependent enzyme</fullName>
    </submittedName>
</protein>
<keyword evidence="1" id="KW-0560">Oxidoreductase</keyword>
<dbReference type="InterPro" id="IPR011576">
    <property type="entry name" value="Pyridox_Oxase_N"/>
</dbReference>
<dbReference type="EMBL" id="JACHMU010000001">
    <property type="protein sequence ID" value="MBB5742341.1"/>
    <property type="molecule type" value="Genomic_DNA"/>
</dbReference>
<dbReference type="SUPFAM" id="SSF50475">
    <property type="entry name" value="FMN-binding split barrel"/>
    <property type="match status" value="1"/>
</dbReference>
<accession>A0A7W9CBD4</accession>
<feature type="region of interest" description="Disordered" evidence="2">
    <location>
        <begin position="89"/>
        <end position="113"/>
    </location>
</feature>
<dbReference type="PANTHER" id="PTHR35176">
    <property type="entry name" value="HEME OXYGENASE HI_0854-RELATED"/>
    <property type="match status" value="1"/>
</dbReference>
<dbReference type="Proteomes" id="UP000517712">
    <property type="component" value="Unassembled WGS sequence"/>
</dbReference>
<dbReference type="InterPro" id="IPR052019">
    <property type="entry name" value="F420H2_bilvrd_red/Heme_oxyg"/>
</dbReference>